<dbReference type="Pfam" id="PF15926">
    <property type="entry name" value="RNF220"/>
    <property type="match status" value="1"/>
</dbReference>
<dbReference type="PANTHER" id="PTHR13459">
    <property type="entry name" value="E3 UBIQUITIN-PROTEIN LIGASE RNF220 ISOFORM X1"/>
    <property type="match status" value="1"/>
</dbReference>
<dbReference type="GO" id="GO:0016567">
    <property type="term" value="P:protein ubiquitination"/>
    <property type="evidence" value="ECO:0007669"/>
    <property type="project" value="TreeGrafter"/>
</dbReference>
<keyword evidence="2" id="KW-0862">Zinc</keyword>
<dbReference type="AlphaFoldDB" id="A0A5N4AVE3"/>
<dbReference type="Gene3D" id="3.30.40.10">
    <property type="entry name" value="Zinc/RING finger domain, C3HC4 (zinc finger)"/>
    <property type="match status" value="1"/>
</dbReference>
<gene>
    <name evidence="6" type="ORF">PPYR_05696</name>
</gene>
<feature type="compositionally biased region" description="Basic and acidic residues" evidence="4">
    <location>
        <begin position="452"/>
        <end position="462"/>
    </location>
</feature>
<accession>A0A5N4AVE3</accession>
<name>A0A5N4AVE3_PHOPY</name>
<proteinExistence type="predicted"/>
<evidence type="ECO:0000313" key="6">
    <source>
        <dbReference type="EMBL" id="KAB0801342.1"/>
    </source>
</evidence>
<dbReference type="SUPFAM" id="SSF57850">
    <property type="entry name" value="RING/U-box"/>
    <property type="match status" value="1"/>
</dbReference>
<evidence type="ECO:0000259" key="5">
    <source>
        <dbReference type="PROSITE" id="PS50089"/>
    </source>
</evidence>
<dbReference type="EMBL" id="VVIM01000003">
    <property type="protein sequence ID" value="KAB0801342.1"/>
    <property type="molecule type" value="Genomic_DNA"/>
</dbReference>
<keyword evidence="1 3" id="KW-0863">Zinc-finger</keyword>
<feature type="compositionally biased region" description="Basic and acidic residues" evidence="4">
    <location>
        <begin position="169"/>
        <end position="184"/>
    </location>
</feature>
<dbReference type="InterPro" id="IPR052443">
    <property type="entry name" value="E3_ubiq-ligase_RNF220-like"/>
</dbReference>
<feature type="region of interest" description="Disordered" evidence="4">
    <location>
        <begin position="127"/>
        <end position="199"/>
    </location>
</feature>
<dbReference type="PROSITE" id="PS50089">
    <property type="entry name" value="ZF_RING_2"/>
    <property type="match status" value="1"/>
</dbReference>
<keyword evidence="7" id="KW-1185">Reference proteome</keyword>
<dbReference type="Pfam" id="PF13923">
    <property type="entry name" value="zf-C3HC4_2"/>
    <property type="match status" value="1"/>
</dbReference>
<feature type="domain" description="RING-type" evidence="5">
    <location>
        <begin position="534"/>
        <end position="573"/>
    </location>
</feature>
<feature type="region of interest" description="Disordered" evidence="4">
    <location>
        <begin position="297"/>
        <end position="322"/>
    </location>
</feature>
<dbReference type="InterPro" id="IPR013083">
    <property type="entry name" value="Znf_RING/FYVE/PHD"/>
</dbReference>
<evidence type="ECO:0000256" key="2">
    <source>
        <dbReference type="ARBA" id="ARBA00022833"/>
    </source>
</evidence>
<dbReference type="InParanoid" id="A0A5N4AVE3"/>
<dbReference type="GO" id="GO:0008270">
    <property type="term" value="F:zinc ion binding"/>
    <property type="evidence" value="ECO:0007669"/>
    <property type="project" value="UniProtKB-KW"/>
</dbReference>
<evidence type="ECO:0000256" key="4">
    <source>
        <dbReference type="SAM" id="MobiDB-lite"/>
    </source>
</evidence>
<comment type="caution">
    <text evidence="6">The sequence shown here is derived from an EMBL/GenBank/DDBJ whole genome shotgun (WGS) entry which is preliminary data.</text>
</comment>
<reference evidence="6 7" key="1">
    <citation type="journal article" date="2018" name="Elife">
        <title>Firefly genomes illuminate parallel origins of bioluminescence in beetles.</title>
        <authorList>
            <person name="Fallon T.R."/>
            <person name="Lower S.E."/>
            <person name="Chang C.H."/>
            <person name="Bessho-Uehara M."/>
            <person name="Martin G.J."/>
            <person name="Bewick A.J."/>
            <person name="Behringer M."/>
            <person name="Debat H.J."/>
            <person name="Wong I."/>
            <person name="Day J.C."/>
            <person name="Suvorov A."/>
            <person name="Silva C.J."/>
            <person name="Stanger-Hall K.F."/>
            <person name="Hall D.W."/>
            <person name="Schmitz R.J."/>
            <person name="Nelson D.R."/>
            <person name="Lewis S.M."/>
            <person name="Shigenobu S."/>
            <person name="Bybee S.M."/>
            <person name="Larracuente A.M."/>
            <person name="Oba Y."/>
            <person name="Weng J.K."/>
        </authorList>
    </citation>
    <scope>NUCLEOTIDE SEQUENCE [LARGE SCALE GENOMIC DNA]</scope>
    <source>
        <strain evidence="6">1611_PpyrPB1</strain>
        <tissue evidence="6">Whole body</tissue>
    </source>
</reference>
<feature type="compositionally biased region" description="Low complexity" evidence="4">
    <location>
        <begin position="150"/>
        <end position="159"/>
    </location>
</feature>
<organism evidence="6 7">
    <name type="scientific">Photinus pyralis</name>
    <name type="common">Common eastern firefly</name>
    <name type="synonym">Lampyris pyralis</name>
    <dbReference type="NCBI Taxonomy" id="7054"/>
    <lineage>
        <taxon>Eukaryota</taxon>
        <taxon>Metazoa</taxon>
        <taxon>Ecdysozoa</taxon>
        <taxon>Arthropoda</taxon>
        <taxon>Hexapoda</taxon>
        <taxon>Insecta</taxon>
        <taxon>Pterygota</taxon>
        <taxon>Neoptera</taxon>
        <taxon>Endopterygota</taxon>
        <taxon>Coleoptera</taxon>
        <taxon>Polyphaga</taxon>
        <taxon>Elateriformia</taxon>
        <taxon>Elateroidea</taxon>
        <taxon>Lampyridae</taxon>
        <taxon>Lampyrinae</taxon>
        <taxon>Photinus</taxon>
    </lineage>
</organism>
<dbReference type="InterPro" id="IPR040178">
    <property type="entry name" value="RNF220_RING"/>
</dbReference>
<dbReference type="CDD" id="cd16563">
    <property type="entry name" value="RING-HC_RNF220"/>
    <property type="match status" value="1"/>
</dbReference>
<dbReference type="Proteomes" id="UP000327044">
    <property type="component" value="Unassembled WGS sequence"/>
</dbReference>
<dbReference type="InterPro" id="IPR031824">
    <property type="entry name" value="RNF220_mid"/>
</dbReference>
<dbReference type="PANTHER" id="PTHR13459:SF1">
    <property type="entry name" value="E3 UBIQUITIN-PROTEIN LIGASE RNF220 ISOFORM X1"/>
    <property type="match status" value="1"/>
</dbReference>
<protein>
    <recommendedName>
        <fullName evidence="5">RING-type domain-containing protein</fullName>
    </recommendedName>
</protein>
<dbReference type="InterPro" id="IPR001841">
    <property type="entry name" value="Znf_RING"/>
</dbReference>
<evidence type="ECO:0000256" key="1">
    <source>
        <dbReference type="ARBA" id="ARBA00022771"/>
    </source>
</evidence>
<evidence type="ECO:0000256" key="3">
    <source>
        <dbReference type="PROSITE-ProRule" id="PRU00175"/>
    </source>
</evidence>
<evidence type="ECO:0000313" key="7">
    <source>
        <dbReference type="Proteomes" id="UP000327044"/>
    </source>
</evidence>
<feature type="region of interest" description="Disordered" evidence="4">
    <location>
        <begin position="429"/>
        <end position="500"/>
    </location>
</feature>
<feature type="compositionally biased region" description="Polar residues" evidence="4">
    <location>
        <begin position="487"/>
        <end position="500"/>
    </location>
</feature>
<feature type="compositionally biased region" description="Polar residues" evidence="4">
    <location>
        <begin position="463"/>
        <end position="474"/>
    </location>
</feature>
<keyword evidence="1 3" id="KW-0479">Metal-binding</keyword>
<dbReference type="GO" id="GO:0061630">
    <property type="term" value="F:ubiquitin protein ligase activity"/>
    <property type="evidence" value="ECO:0007669"/>
    <property type="project" value="TreeGrafter"/>
</dbReference>
<sequence length="586" mass="64193">MENSAYVPSSAHMNSPALVVFSQAAGGLQDALRIQRPFNPQFQMAEATKDLHRPFTATSFGLRHMEAYGGIPAHILNHLQPQFLHPGLSLGSGAFRPLADLKSFPSPSAFAPPKCLKIETNSDSLQVPAGHGIFSPSEERFLGPSPRTDSCSPASASMSPQPPTNIGNVKEESLDAHMSEDGDVAHGPSTDNDSPGIQDDNRGFRIGPLLGGSFGSGAYTFSVPGLPPVAHAINKTSFFFDHGYRGRFTNRQIDISVKKKKDPSCCPVCGMGISPGDLEAHFIHELERLYKLSEAGSIGSRKRRPDPGRPPALPGDSGPEGRWETFQRIKTNRQGRLRLKIRKRKADDGCPICVSHMHKSSDEHCLRKNLCNDEDETVDVEGDSELEEWTETQKRRSDVLPVRFSETTPNSSGRISIDTEIDSEDLVVDGDEPEESSFGPSQYTESDIAGKTNDDKYKDKDAVQSQVATVNSSGDVEVKVESAGPQCDSNVSTSDAEPSSRAQIIEELRNRIRQLEAEGTGDAATSTEPEEYKCLICLEHYKKPVISTVCWHVHCEECWLHTLSSKKVCPQCSMITSPSDLRRIFM</sequence>